<evidence type="ECO:0000256" key="1">
    <source>
        <dbReference type="SAM" id="MobiDB-lite"/>
    </source>
</evidence>
<dbReference type="AlphaFoldDB" id="A0AAW2Z3E3"/>
<feature type="region of interest" description="Disordered" evidence="1">
    <location>
        <begin position="1"/>
        <end position="34"/>
    </location>
</feature>
<evidence type="ECO:0000313" key="2">
    <source>
        <dbReference type="EMBL" id="KAL0483291.1"/>
    </source>
</evidence>
<accession>A0AAW2Z3E3</accession>
<protein>
    <submittedName>
        <fullName evidence="2">Exodeoxyribonuclease 7 small subunit</fullName>
    </submittedName>
</protein>
<sequence length="77" mass="8930">MVIKSSDKCRPVVHSVESDEARRRRRQSINDMRSVQQQLESRIQVIMNQDGTENTTNLENVVLTRKLFINTASERAD</sequence>
<comment type="caution">
    <text evidence="2">The sequence shown here is derived from an EMBL/GenBank/DDBJ whole genome shotgun (WGS) entry which is preliminary data.</text>
</comment>
<name>A0AAW2Z3E3_9EUKA</name>
<dbReference type="Proteomes" id="UP001431209">
    <property type="component" value="Unassembled WGS sequence"/>
</dbReference>
<proteinExistence type="predicted"/>
<evidence type="ECO:0000313" key="3">
    <source>
        <dbReference type="Proteomes" id="UP001431209"/>
    </source>
</evidence>
<feature type="compositionally biased region" description="Basic and acidic residues" evidence="1">
    <location>
        <begin position="1"/>
        <end position="22"/>
    </location>
</feature>
<dbReference type="EMBL" id="JAOPGA020000947">
    <property type="protein sequence ID" value="KAL0483291.1"/>
    <property type="molecule type" value="Genomic_DNA"/>
</dbReference>
<gene>
    <name evidence="2" type="ORF">AKO1_014607</name>
</gene>
<organism evidence="2 3">
    <name type="scientific">Acrasis kona</name>
    <dbReference type="NCBI Taxonomy" id="1008807"/>
    <lineage>
        <taxon>Eukaryota</taxon>
        <taxon>Discoba</taxon>
        <taxon>Heterolobosea</taxon>
        <taxon>Tetramitia</taxon>
        <taxon>Eutetramitia</taxon>
        <taxon>Acrasidae</taxon>
        <taxon>Acrasis</taxon>
    </lineage>
</organism>
<reference evidence="2 3" key="1">
    <citation type="submission" date="2024-03" db="EMBL/GenBank/DDBJ databases">
        <title>The Acrasis kona genome and developmental transcriptomes reveal deep origins of eukaryotic multicellular pathways.</title>
        <authorList>
            <person name="Sheikh S."/>
            <person name="Fu C.-J."/>
            <person name="Brown M.W."/>
            <person name="Baldauf S.L."/>
        </authorList>
    </citation>
    <scope>NUCLEOTIDE SEQUENCE [LARGE SCALE GENOMIC DNA]</scope>
    <source>
        <strain evidence="2 3">ATCC MYA-3509</strain>
    </source>
</reference>
<keyword evidence="3" id="KW-1185">Reference proteome</keyword>